<keyword evidence="3" id="KW-1185">Reference proteome</keyword>
<evidence type="ECO:0000313" key="2">
    <source>
        <dbReference type="EMBL" id="QTX32012.1"/>
    </source>
</evidence>
<accession>A0A9Q7ANB2</accession>
<name>A0A9Q7ANB2_9BACT</name>
<evidence type="ECO:0000313" key="3">
    <source>
        <dbReference type="Proteomes" id="UP000671879"/>
    </source>
</evidence>
<proteinExistence type="predicted"/>
<protein>
    <submittedName>
        <fullName evidence="2">Uncharacterized protein</fullName>
    </submittedName>
</protein>
<dbReference type="AlphaFoldDB" id="A0A9Q7ANB2"/>
<evidence type="ECO:0000256" key="1">
    <source>
        <dbReference type="SAM" id="MobiDB-lite"/>
    </source>
</evidence>
<gene>
    <name evidence="2" type="ORF">KAR29_11935</name>
</gene>
<dbReference type="EMBL" id="CP072943">
    <property type="protein sequence ID" value="QTX32012.1"/>
    <property type="molecule type" value="Genomic_DNA"/>
</dbReference>
<sequence length="56" mass="6233">METVKREEAGGGCPSTTSNRPDCPCPRDCPHHGRCCECIAAHWFSLVEPVWCMRGK</sequence>
<dbReference type="RefSeq" id="WP_274373213.1">
    <property type="nucleotide sequence ID" value="NZ_CP072943.1"/>
</dbReference>
<feature type="region of interest" description="Disordered" evidence="1">
    <location>
        <begin position="1"/>
        <end position="23"/>
    </location>
</feature>
<reference evidence="3" key="1">
    <citation type="submission" date="2021-04" db="EMBL/GenBank/DDBJ databases">
        <title>A novel Synergistetes isolate from a pyrite-forming mixed culture.</title>
        <authorList>
            <person name="Bunk B."/>
            <person name="Sproer C."/>
            <person name="Spring S."/>
            <person name="Pester M."/>
        </authorList>
    </citation>
    <scope>NUCLEOTIDE SEQUENCE [LARGE SCALE GENOMIC DNA]</scope>
    <source>
        <strain evidence="3">J.5.4.2-T.3.5.2</strain>
    </source>
</reference>
<dbReference type="KEGG" id="aram:KAR29_11935"/>
<dbReference type="Proteomes" id="UP000671879">
    <property type="component" value="Chromosome"/>
</dbReference>
<organism evidence="2 3">
    <name type="scientific">Aminithiophilus ramosus</name>
    <dbReference type="NCBI Taxonomy" id="3029084"/>
    <lineage>
        <taxon>Bacteria</taxon>
        <taxon>Thermotogati</taxon>
        <taxon>Synergistota</taxon>
        <taxon>Synergistia</taxon>
        <taxon>Synergistales</taxon>
        <taxon>Aminithiophilaceae</taxon>
        <taxon>Aminithiophilus</taxon>
    </lineage>
</organism>